<dbReference type="EMBL" id="OU893347">
    <property type="protein sequence ID" value="CAG9786584.1"/>
    <property type="molecule type" value="Genomic_DNA"/>
</dbReference>
<gene>
    <name evidence="2" type="ORF">DIATSA_LOCUS4525</name>
</gene>
<reference evidence="2" key="1">
    <citation type="submission" date="2021-12" db="EMBL/GenBank/DDBJ databases">
        <authorList>
            <person name="King R."/>
        </authorList>
    </citation>
    <scope>NUCLEOTIDE SEQUENCE</scope>
</reference>
<accession>A0A9N9QZ90</accession>
<feature type="compositionally biased region" description="Basic and acidic residues" evidence="1">
    <location>
        <begin position="1"/>
        <end position="11"/>
    </location>
</feature>
<organism evidence="2 3">
    <name type="scientific">Diatraea saccharalis</name>
    <name type="common">sugarcane borer</name>
    <dbReference type="NCBI Taxonomy" id="40085"/>
    <lineage>
        <taxon>Eukaryota</taxon>
        <taxon>Metazoa</taxon>
        <taxon>Ecdysozoa</taxon>
        <taxon>Arthropoda</taxon>
        <taxon>Hexapoda</taxon>
        <taxon>Insecta</taxon>
        <taxon>Pterygota</taxon>
        <taxon>Neoptera</taxon>
        <taxon>Endopterygota</taxon>
        <taxon>Lepidoptera</taxon>
        <taxon>Glossata</taxon>
        <taxon>Ditrysia</taxon>
        <taxon>Pyraloidea</taxon>
        <taxon>Crambidae</taxon>
        <taxon>Crambinae</taxon>
        <taxon>Diatraea</taxon>
    </lineage>
</organism>
<dbReference type="Proteomes" id="UP001153714">
    <property type="component" value="Chromosome 16"/>
</dbReference>
<feature type="region of interest" description="Disordered" evidence="1">
    <location>
        <begin position="62"/>
        <end position="139"/>
    </location>
</feature>
<feature type="compositionally biased region" description="Pro residues" evidence="1">
    <location>
        <begin position="24"/>
        <end position="34"/>
    </location>
</feature>
<sequence length="139" mass="15678">MGARVSDRIKPDLLLGQKHGATQPSPPPVPMPPPAALGAIIFDGCEVLASVHESGCEADMLEGAEVGRHSPPRPQREPINLKNELLRNVHRKLKRRTDLSANKRARCSSVDRRVRRESRHFPAQKRSSYRRKTKHFPLR</sequence>
<feature type="region of interest" description="Disordered" evidence="1">
    <location>
        <begin position="1"/>
        <end position="34"/>
    </location>
</feature>
<keyword evidence="3" id="KW-1185">Reference proteome</keyword>
<evidence type="ECO:0000313" key="2">
    <source>
        <dbReference type="EMBL" id="CAG9786584.1"/>
    </source>
</evidence>
<feature type="compositionally biased region" description="Basic residues" evidence="1">
    <location>
        <begin position="127"/>
        <end position="139"/>
    </location>
</feature>
<reference evidence="2" key="2">
    <citation type="submission" date="2022-10" db="EMBL/GenBank/DDBJ databases">
        <authorList>
            <consortium name="ENA_rothamsted_submissions"/>
            <consortium name="culmorum"/>
            <person name="King R."/>
        </authorList>
    </citation>
    <scope>NUCLEOTIDE SEQUENCE</scope>
</reference>
<evidence type="ECO:0000256" key="1">
    <source>
        <dbReference type="SAM" id="MobiDB-lite"/>
    </source>
</evidence>
<evidence type="ECO:0000313" key="3">
    <source>
        <dbReference type="Proteomes" id="UP001153714"/>
    </source>
</evidence>
<protein>
    <submittedName>
        <fullName evidence="2">Uncharacterized protein</fullName>
    </submittedName>
</protein>
<proteinExistence type="predicted"/>
<name>A0A9N9QZ90_9NEOP</name>
<dbReference type="AlphaFoldDB" id="A0A9N9QZ90"/>
<dbReference type="OrthoDB" id="6928493at2759"/>